<dbReference type="Proteomes" id="UP000502297">
    <property type="component" value="Chromosome"/>
</dbReference>
<feature type="chain" id="PRO_5026042826" evidence="1">
    <location>
        <begin position="27"/>
        <end position="135"/>
    </location>
</feature>
<dbReference type="EMBL" id="CP049801">
    <property type="protein sequence ID" value="QIO05614.1"/>
    <property type="molecule type" value="Genomic_DNA"/>
</dbReference>
<dbReference type="RefSeq" id="WP_166222817.1">
    <property type="nucleotide sequence ID" value="NZ_CP049801.1"/>
</dbReference>
<evidence type="ECO:0000313" key="2">
    <source>
        <dbReference type="EMBL" id="QIO05614.1"/>
    </source>
</evidence>
<reference evidence="2 3" key="1">
    <citation type="submission" date="2020-03" db="EMBL/GenBank/DDBJ databases">
        <authorList>
            <person name="Zhu W."/>
        </authorList>
    </citation>
    <scope>NUCLEOTIDE SEQUENCE [LARGE SCALE GENOMIC DNA]</scope>
    <source>
        <strain evidence="2 3">323-1</strain>
    </source>
</reference>
<accession>A0A6G8RUL8</accession>
<feature type="signal peptide" evidence="1">
    <location>
        <begin position="1"/>
        <end position="26"/>
    </location>
</feature>
<gene>
    <name evidence="2" type="ORF">G8E00_06425</name>
</gene>
<dbReference type="KEGG" id="asha:G8E00_06425"/>
<organism evidence="2 3">
    <name type="scientific">Acinetobacter shaoyimingii</name>
    <dbReference type="NCBI Taxonomy" id="2715164"/>
    <lineage>
        <taxon>Bacteria</taxon>
        <taxon>Pseudomonadati</taxon>
        <taxon>Pseudomonadota</taxon>
        <taxon>Gammaproteobacteria</taxon>
        <taxon>Moraxellales</taxon>
        <taxon>Moraxellaceae</taxon>
        <taxon>Acinetobacter</taxon>
    </lineage>
</organism>
<name>A0A6G8RUL8_9GAMM</name>
<proteinExistence type="predicted"/>
<evidence type="ECO:0000256" key="1">
    <source>
        <dbReference type="SAM" id="SignalP"/>
    </source>
</evidence>
<sequence length="135" mass="15271">MKIIDKYVYKTYLIVCLSLGSSNAFAANAPNWVKLGAFDDNFYKINTVIDPQAVYPSNMSYELLQVIQHPSTRVKTISRSLVVDCEGSGYQVLSASLWDKQDNYIAKNTQDLLQQEDIVVLPKYIVKKVKKAVCK</sequence>
<keyword evidence="1" id="KW-0732">Signal</keyword>
<keyword evidence="3" id="KW-1185">Reference proteome</keyword>
<evidence type="ECO:0000313" key="3">
    <source>
        <dbReference type="Proteomes" id="UP000502297"/>
    </source>
</evidence>
<protein>
    <submittedName>
        <fullName evidence="2">Uncharacterized protein</fullName>
    </submittedName>
</protein>
<dbReference type="AlphaFoldDB" id="A0A6G8RUL8"/>